<feature type="domain" description="YEATS" evidence="4">
    <location>
        <begin position="380"/>
        <end position="529"/>
    </location>
</feature>
<feature type="region of interest" description="Disordered" evidence="3">
    <location>
        <begin position="1"/>
        <end position="33"/>
    </location>
</feature>
<sequence length="920" mass="102568">MSVSGSMSEEDQDRPKKRRKTSSASESSNTFSDSYTVTSLPQIAAEEINLEIALRQRLAAAINGRITWALLLQESLSTELESRDATSDYRTSAVDALQAIEVPCDALLSREPFRVTPPQTAEQILRTPPAAESLVDSRRRVTRKGRVSYAPSKPKCLFIRHNADAGPVLAKIQCPDCGRADFPNLQGCFNHCLLKHKKQYGSHDECIRRCVVVVPEEEMEWVLSNGVEINGGNLPSLRRLFQIAVSTAGDVMEQSVHSVKIVSDVPQTTEQKDVESSSSVHLTRTLGLHKDTPSLAPFLGKAPQRRCVNVYNEEEDVDILGGIQPTLQQRRRPHDWHKSYQHRNQARPELDVVLEVPNSVADQLLDNSSRPAQTVPLDAAGTRFHIMARVIIADRSLWIPKERRPSAHPSHSHRWMVSIDSPSYSLHISTFLQRMTVSCVTEAPPSTLLHPITISEPPFIVRSTTDKPFLARIKLEWAGAQNLPMEVEHWVELEEYKHHTPILGDEHVLDVELDRGTELLPFRQIRTNSSLKDTDNTNEARTYWRGSLSKGAGLSNYAIALKTLLHRFPMTHKDVKGRTRPQVPYRLVASPQQLQTLISGRRKAIEWARARALQEAYQNEFANKQGYITLTTRDVFCWLEDEGHFLRPAVVVDQNTQDVLDKSKEAVIPQDVFCYACGFSIGLHEQLLVKSELTRNGTVCTIATGHADRMPIFDIRWLLDKVTALPPPPDRTPTNVKIQSADLVAAADAAMTMSIFRLLASRGLRGGKDTYSKQPFDHTRLPLEQLGAHKNAVEKNLAGSALLAVLLKPLIRQLLGNAIRSMKKLDEIAPVQSQCHGAGSRSRRVRCLTPLHVVQGLGTSAPCGIAESSSLLFGRLGVGFMNSNTDLSALKFELGPEESENWGFSKQIKEEEDIEHATGL</sequence>
<protein>
    <recommendedName>
        <fullName evidence="4">YEATS domain-containing protein</fullName>
    </recommendedName>
</protein>
<keyword evidence="1 2" id="KW-0539">Nucleus</keyword>
<gene>
    <name evidence="5" type="ORF">NEOLEDRAFT_1133801</name>
</gene>
<dbReference type="InParanoid" id="A0A165SNB8"/>
<dbReference type="Pfam" id="PF22951">
    <property type="entry name" value="3HBD"/>
    <property type="match status" value="1"/>
</dbReference>
<keyword evidence="6" id="KW-1185">Reference proteome</keyword>
<evidence type="ECO:0000256" key="2">
    <source>
        <dbReference type="PROSITE-ProRule" id="PRU00376"/>
    </source>
</evidence>
<evidence type="ECO:0000313" key="5">
    <source>
        <dbReference type="EMBL" id="KZT25417.1"/>
    </source>
</evidence>
<dbReference type="PROSITE" id="PS51037">
    <property type="entry name" value="YEATS"/>
    <property type="match status" value="1"/>
</dbReference>
<dbReference type="InterPro" id="IPR058706">
    <property type="entry name" value="zf-C2H2_AHC1-like"/>
</dbReference>
<dbReference type="InterPro" id="IPR038704">
    <property type="entry name" value="YEAST_sf"/>
</dbReference>
<organism evidence="5 6">
    <name type="scientific">Neolentinus lepideus HHB14362 ss-1</name>
    <dbReference type="NCBI Taxonomy" id="1314782"/>
    <lineage>
        <taxon>Eukaryota</taxon>
        <taxon>Fungi</taxon>
        <taxon>Dikarya</taxon>
        <taxon>Basidiomycota</taxon>
        <taxon>Agaricomycotina</taxon>
        <taxon>Agaricomycetes</taxon>
        <taxon>Gloeophyllales</taxon>
        <taxon>Gloeophyllaceae</taxon>
        <taxon>Neolentinus</taxon>
    </lineage>
</organism>
<dbReference type="AlphaFoldDB" id="A0A165SNB8"/>
<comment type="subcellular location">
    <subcellularLocation>
        <location evidence="2">Nucleus</location>
    </subcellularLocation>
</comment>
<evidence type="ECO:0000313" key="6">
    <source>
        <dbReference type="Proteomes" id="UP000076761"/>
    </source>
</evidence>
<evidence type="ECO:0000256" key="3">
    <source>
        <dbReference type="SAM" id="MobiDB-lite"/>
    </source>
</evidence>
<dbReference type="OrthoDB" id="1741717at2759"/>
<proteinExistence type="predicted"/>
<dbReference type="EMBL" id="KV425572">
    <property type="protein sequence ID" value="KZT25417.1"/>
    <property type="molecule type" value="Genomic_DNA"/>
</dbReference>
<feature type="compositionally biased region" description="Low complexity" evidence="3">
    <location>
        <begin position="22"/>
        <end position="33"/>
    </location>
</feature>
<evidence type="ECO:0000256" key="1">
    <source>
        <dbReference type="ARBA" id="ARBA00023242"/>
    </source>
</evidence>
<dbReference type="Proteomes" id="UP000076761">
    <property type="component" value="Unassembled WGS sequence"/>
</dbReference>
<dbReference type="Gene3D" id="2.60.40.1970">
    <property type="entry name" value="YEATS domain"/>
    <property type="match status" value="1"/>
</dbReference>
<dbReference type="GO" id="GO:0005634">
    <property type="term" value="C:nucleus"/>
    <property type="evidence" value="ECO:0007669"/>
    <property type="project" value="UniProtKB-SubCell"/>
</dbReference>
<accession>A0A165SNB8</accession>
<evidence type="ECO:0000259" key="4">
    <source>
        <dbReference type="PROSITE" id="PS51037"/>
    </source>
</evidence>
<name>A0A165SNB8_9AGAM</name>
<dbReference type="InterPro" id="IPR055127">
    <property type="entry name" value="YEATS2_3HBD"/>
</dbReference>
<dbReference type="Pfam" id="PF25909">
    <property type="entry name" value="zf-C2H2_AHC1"/>
    <property type="match status" value="1"/>
</dbReference>
<reference evidence="5 6" key="1">
    <citation type="journal article" date="2016" name="Mol. Biol. Evol.">
        <title>Comparative Genomics of Early-Diverging Mushroom-Forming Fungi Provides Insights into the Origins of Lignocellulose Decay Capabilities.</title>
        <authorList>
            <person name="Nagy L.G."/>
            <person name="Riley R."/>
            <person name="Tritt A."/>
            <person name="Adam C."/>
            <person name="Daum C."/>
            <person name="Floudas D."/>
            <person name="Sun H."/>
            <person name="Yadav J.S."/>
            <person name="Pangilinan J."/>
            <person name="Larsson K.H."/>
            <person name="Matsuura K."/>
            <person name="Barry K."/>
            <person name="Labutti K."/>
            <person name="Kuo R."/>
            <person name="Ohm R.A."/>
            <person name="Bhattacharya S.S."/>
            <person name="Shirouzu T."/>
            <person name="Yoshinaga Y."/>
            <person name="Martin F.M."/>
            <person name="Grigoriev I.V."/>
            <person name="Hibbett D.S."/>
        </authorList>
    </citation>
    <scope>NUCLEOTIDE SEQUENCE [LARGE SCALE GENOMIC DNA]</scope>
    <source>
        <strain evidence="5 6">HHB14362 ss-1</strain>
    </source>
</reference>
<feature type="non-terminal residue" evidence="5">
    <location>
        <position position="1"/>
    </location>
</feature>
<dbReference type="STRING" id="1314782.A0A165SNB8"/>
<dbReference type="InterPro" id="IPR055129">
    <property type="entry name" value="YEATS_dom"/>
</dbReference>